<accession>A0A5B0NGT0</accession>
<reference evidence="1 2" key="1">
    <citation type="submission" date="2019-05" db="EMBL/GenBank/DDBJ databases">
        <title>Emergence of the Ug99 lineage of the wheat stem rust pathogen through somatic hybridization.</title>
        <authorList>
            <person name="Li F."/>
            <person name="Upadhyaya N.M."/>
            <person name="Sperschneider J."/>
            <person name="Matny O."/>
            <person name="Nguyen-Phuc H."/>
            <person name="Mago R."/>
            <person name="Raley C."/>
            <person name="Miller M.E."/>
            <person name="Silverstein K.A.T."/>
            <person name="Henningsen E."/>
            <person name="Hirsch C.D."/>
            <person name="Visser B."/>
            <person name="Pretorius Z.A."/>
            <person name="Steffenson B.J."/>
            <person name="Schwessinger B."/>
            <person name="Dodds P.N."/>
            <person name="Figueroa M."/>
        </authorList>
    </citation>
    <scope>NUCLEOTIDE SEQUENCE [LARGE SCALE GENOMIC DNA]</scope>
    <source>
        <strain evidence="1">21-0</strain>
    </source>
</reference>
<evidence type="ECO:0000313" key="2">
    <source>
        <dbReference type="Proteomes" id="UP000324748"/>
    </source>
</evidence>
<sequence length="208" mass="22660">MSSGIMYPLNDFSVYLMPKGAAPMCPPCQSDMLPSVFEEDDDLECESQMTMLHRVNKVFKRMIPTQNPLPSVPVPCPTLRKLLGAGKIGSRSALTEPTRHWFQKNRSCTAPCAVLFPSEEVSQISAGHVSGGRYYCACLTSPASRQWGLVSAYGVGFISSECSSREQPLLMDRCTMCSSVGGFCSAANGPAPAALEKKFLTIKFIIFQ</sequence>
<dbReference type="Proteomes" id="UP000324748">
    <property type="component" value="Unassembled WGS sequence"/>
</dbReference>
<evidence type="ECO:0000313" key="1">
    <source>
        <dbReference type="EMBL" id="KAA1087049.1"/>
    </source>
</evidence>
<gene>
    <name evidence="1" type="ORF">PGT21_020553</name>
</gene>
<organism evidence="1 2">
    <name type="scientific">Puccinia graminis f. sp. tritici</name>
    <dbReference type="NCBI Taxonomy" id="56615"/>
    <lineage>
        <taxon>Eukaryota</taxon>
        <taxon>Fungi</taxon>
        <taxon>Dikarya</taxon>
        <taxon>Basidiomycota</taxon>
        <taxon>Pucciniomycotina</taxon>
        <taxon>Pucciniomycetes</taxon>
        <taxon>Pucciniales</taxon>
        <taxon>Pucciniaceae</taxon>
        <taxon>Puccinia</taxon>
    </lineage>
</organism>
<dbReference type="AlphaFoldDB" id="A0A5B0NGT0"/>
<protein>
    <submittedName>
        <fullName evidence="1">Uncharacterized protein</fullName>
    </submittedName>
</protein>
<dbReference type="EMBL" id="VSWC01000105">
    <property type="protein sequence ID" value="KAA1087049.1"/>
    <property type="molecule type" value="Genomic_DNA"/>
</dbReference>
<proteinExistence type="predicted"/>
<name>A0A5B0NGT0_PUCGR</name>
<keyword evidence="2" id="KW-1185">Reference proteome</keyword>
<comment type="caution">
    <text evidence="1">The sequence shown here is derived from an EMBL/GenBank/DDBJ whole genome shotgun (WGS) entry which is preliminary data.</text>
</comment>